<reference evidence="2" key="1">
    <citation type="journal article" date="2011" name="Nature">
        <title>Genome sequence and analysis of the tuber crop potato.</title>
        <authorList>
            <consortium name="The Potato Genome Sequencing Consortium"/>
        </authorList>
    </citation>
    <scope>NUCLEOTIDE SEQUENCE [LARGE SCALE GENOMIC DNA]</scope>
    <source>
        <strain evidence="2">cv. DM1-3 516 R44</strain>
    </source>
</reference>
<dbReference type="InParanoid" id="M0ZKF7"/>
<reference evidence="1" key="2">
    <citation type="submission" date="2015-06" db="UniProtKB">
        <authorList>
            <consortium name="EnsemblPlants"/>
        </authorList>
    </citation>
    <scope>IDENTIFICATION</scope>
    <source>
        <strain evidence="1">DM1-3 516 R44</strain>
    </source>
</reference>
<evidence type="ECO:0000313" key="1">
    <source>
        <dbReference type="EnsemblPlants" id="PGSC0003DMT400002661"/>
    </source>
</evidence>
<sequence>MGSFAVVCYCWRELLAVAVRKGRVGSGDCRKKKKLNGVLVVDSPEFDGTSVSRKIMNTKEICKD</sequence>
<protein>
    <submittedName>
        <fullName evidence="1">Uncharacterized protein</fullName>
    </submittedName>
</protein>
<dbReference type="EnsemblPlants" id="PGSC0003DMT400002661">
    <property type="protein sequence ID" value="PGSC0003DMT400002661"/>
    <property type="gene ID" value="PGSC0003DMG400001024"/>
</dbReference>
<dbReference type="AlphaFoldDB" id="M0ZKF7"/>
<dbReference type="Proteomes" id="UP000011115">
    <property type="component" value="Unassembled WGS sequence"/>
</dbReference>
<dbReference type="HOGENOM" id="CLU_2872017_0_0_1"/>
<keyword evidence="2" id="KW-1185">Reference proteome</keyword>
<evidence type="ECO:0000313" key="2">
    <source>
        <dbReference type="Proteomes" id="UP000011115"/>
    </source>
</evidence>
<proteinExistence type="predicted"/>
<organism evidence="1 2">
    <name type="scientific">Solanum tuberosum</name>
    <name type="common">Potato</name>
    <dbReference type="NCBI Taxonomy" id="4113"/>
    <lineage>
        <taxon>Eukaryota</taxon>
        <taxon>Viridiplantae</taxon>
        <taxon>Streptophyta</taxon>
        <taxon>Embryophyta</taxon>
        <taxon>Tracheophyta</taxon>
        <taxon>Spermatophyta</taxon>
        <taxon>Magnoliopsida</taxon>
        <taxon>eudicotyledons</taxon>
        <taxon>Gunneridae</taxon>
        <taxon>Pentapetalae</taxon>
        <taxon>asterids</taxon>
        <taxon>lamiids</taxon>
        <taxon>Solanales</taxon>
        <taxon>Solanaceae</taxon>
        <taxon>Solanoideae</taxon>
        <taxon>Solaneae</taxon>
        <taxon>Solanum</taxon>
    </lineage>
</organism>
<name>M0ZKF7_SOLTU</name>
<accession>M0ZKF7</accession>
<dbReference type="Gramene" id="PGSC0003DMT400002661">
    <property type="protein sequence ID" value="PGSC0003DMT400002661"/>
    <property type="gene ID" value="PGSC0003DMG400001024"/>
</dbReference>
<dbReference type="PaxDb" id="4113-PGSC0003DMT400002661"/>